<evidence type="ECO:0000256" key="3">
    <source>
        <dbReference type="ARBA" id="ARBA00022692"/>
    </source>
</evidence>
<dbReference type="Gene3D" id="1.20.1250.20">
    <property type="entry name" value="MFS general substrate transporter like domains"/>
    <property type="match status" value="1"/>
</dbReference>
<evidence type="ECO:0000256" key="5">
    <source>
        <dbReference type="ARBA" id="ARBA00023136"/>
    </source>
</evidence>
<accession>A0AA88DS80</accession>
<dbReference type="Pfam" id="PF00854">
    <property type="entry name" value="PTR2"/>
    <property type="match status" value="1"/>
</dbReference>
<feature type="transmembrane region" description="Helical" evidence="6">
    <location>
        <begin position="445"/>
        <end position="468"/>
    </location>
</feature>
<dbReference type="PANTHER" id="PTHR11654">
    <property type="entry name" value="OLIGOPEPTIDE TRANSPORTER-RELATED"/>
    <property type="match status" value="1"/>
</dbReference>
<dbReference type="SUPFAM" id="SSF103473">
    <property type="entry name" value="MFS general substrate transporter"/>
    <property type="match status" value="1"/>
</dbReference>
<evidence type="ECO:0000313" key="7">
    <source>
        <dbReference type="EMBL" id="GMN59639.1"/>
    </source>
</evidence>
<evidence type="ECO:0000256" key="1">
    <source>
        <dbReference type="ARBA" id="ARBA00004141"/>
    </source>
</evidence>
<keyword evidence="3 6" id="KW-0812">Transmembrane</keyword>
<feature type="transmembrane region" description="Helical" evidence="6">
    <location>
        <begin position="74"/>
        <end position="95"/>
    </location>
</feature>
<evidence type="ECO:0000313" key="8">
    <source>
        <dbReference type="Proteomes" id="UP001187192"/>
    </source>
</evidence>
<feature type="transmembrane region" description="Helical" evidence="6">
    <location>
        <begin position="115"/>
        <end position="133"/>
    </location>
</feature>
<feature type="transmembrane region" description="Helical" evidence="6">
    <location>
        <begin position="12"/>
        <end position="30"/>
    </location>
</feature>
<sequence length="539" mass="60242">MASSSLKISVLVWVDILALYAISTLITYLTNVWKLNYTHAAAIVNLFWGFTAILPFTMQYVVDTLIGNYRMVCLSNFAYSIGLGFLAMSTPPVLFRVAGTCSEYKPECVGTGQKTLFYTALTLIAIGMSGRVTSLPVLDAEHKNSLGEDMHEKYYFYLGIFALILVPIIGAIAIPYIKPWSIRFGITAICSVLATLVFLTGSYEHDSARGSPLTALFRVLVASASKVFHKCPNDASELYQGNGTSDNKIPHTRRLRFLDKAAINLTDQQRNNRWNLCSVTEVEETKSIICMIPMCTTFFILGVVSSIGNTYFLEQANHMRHKIGHLSVPLTILIFFRDQAKSQFASCYFRIASSGSSLSRYAARVGIAVSMIFAVHCCITAAKVENRRLYVITSHGLVDKPKERIPMSMFWLVPQFFLLGGLDGISHKSINLFVSDHGPKSMDRYMNHFAMAVFGVGNMGSVLSVYLVDKISSRGGNPSWFQNTLNHSRLDKYYWVLAALTAANFVLYIFMAVWYDRKVLKPEEMDAPTNNQSMESFED</sequence>
<feature type="transmembrane region" description="Helical" evidence="6">
    <location>
        <begin position="42"/>
        <end position="62"/>
    </location>
</feature>
<protein>
    <submittedName>
        <fullName evidence="7">Uncharacterized protein</fullName>
    </submittedName>
</protein>
<dbReference type="GO" id="GO:0016020">
    <property type="term" value="C:membrane"/>
    <property type="evidence" value="ECO:0007669"/>
    <property type="project" value="UniProtKB-SubCell"/>
</dbReference>
<keyword evidence="8" id="KW-1185">Reference proteome</keyword>
<gene>
    <name evidence="7" type="ORF">TIFTF001_028730</name>
</gene>
<feature type="transmembrane region" description="Helical" evidence="6">
    <location>
        <begin position="180"/>
        <end position="199"/>
    </location>
</feature>
<comment type="caution">
    <text evidence="7">The sequence shown here is derived from an EMBL/GenBank/DDBJ whole genome shotgun (WGS) entry which is preliminary data.</text>
</comment>
<feature type="transmembrane region" description="Helical" evidence="6">
    <location>
        <begin position="288"/>
        <end position="311"/>
    </location>
</feature>
<organism evidence="7 8">
    <name type="scientific">Ficus carica</name>
    <name type="common">Common fig</name>
    <dbReference type="NCBI Taxonomy" id="3494"/>
    <lineage>
        <taxon>Eukaryota</taxon>
        <taxon>Viridiplantae</taxon>
        <taxon>Streptophyta</taxon>
        <taxon>Embryophyta</taxon>
        <taxon>Tracheophyta</taxon>
        <taxon>Spermatophyta</taxon>
        <taxon>Magnoliopsida</taxon>
        <taxon>eudicotyledons</taxon>
        <taxon>Gunneridae</taxon>
        <taxon>Pentapetalae</taxon>
        <taxon>rosids</taxon>
        <taxon>fabids</taxon>
        <taxon>Rosales</taxon>
        <taxon>Moraceae</taxon>
        <taxon>Ficeae</taxon>
        <taxon>Ficus</taxon>
    </lineage>
</organism>
<dbReference type="GO" id="GO:0022857">
    <property type="term" value="F:transmembrane transporter activity"/>
    <property type="evidence" value="ECO:0007669"/>
    <property type="project" value="InterPro"/>
</dbReference>
<keyword evidence="4 6" id="KW-1133">Transmembrane helix</keyword>
<comment type="subcellular location">
    <subcellularLocation>
        <location evidence="1">Membrane</location>
        <topology evidence="1">Multi-pass membrane protein</topology>
    </subcellularLocation>
</comment>
<feature type="transmembrane region" description="Helical" evidence="6">
    <location>
        <begin position="154"/>
        <end position="174"/>
    </location>
</feature>
<keyword evidence="5 6" id="KW-0472">Membrane</keyword>
<dbReference type="Proteomes" id="UP001187192">
    <property type="component" value="Unassembled WGS sequence"/>
</dbReference>
<feature type="transmembrane region" description="Helical" evidence="6">
    <location>
        <begin position="404"/>
        <end position="425"/>
    </location>
</feature>
<feature type="transmembrane region" description="Helical" evidence="6">
    <location>
        <begin position="493"/>
        <end position="515"/>
    </location>
</feature>
<evidence type="ECO:0000256" key="4">
    <source>
        <dbReference type="ARBA" id="ARBA00022989"/>
    </source>
</evidence>
<proteinExistence type="inferred from homology"/>
<name>A0AA88DS80_FICCA</name>
<dbReference type="AlphaFoldDB" id="A0AA88DS80"/>
<comment type="similarity">
    <text evidence="2">Belongs to the major facilitator superfamily. Proton-dependent oligopeptide transporter (POT/PTR) (TC 2.A.17) family.</text>
</comment>
<evidence type="ECO:0000256" key="6">
    <source>
        <dbReference type="SAM" id="Phobius"/>
    </source>
</evidence>
<dbReference type="InterPro" id="IPR000109">
    <property type="entry name" value="POT_fam"/>
</dbReference>
<dbReference type="EMBL" id="BTGU01000089">
    <property type="protein sequence ID" value="GMN59639.1"/>
    <property type="molecule type" value="Genomic_DNA"/>
</dbReference>
<reference evidence="7" key="1">
    <citation type="submission" date="2023-07" db="EMBL/GenBank/DDBJ databases">
        <title>draft genome sequence of fig (Ficus carica).</title>
        <authorList>
            <person name="Takahashi T."/>
            <person name="Nishimura K."/>
        </authorList>
    </citation>
    <scope>NUCLEOTIDE SEQUENCE</scope>
</reference>
<evidence type="ECO:0000256" key="2">
    <source>
        <dbReference type="ARBA" id="ARBA00005982"/>
    </source>
</evidence>
<dbReference type="InterPro" id="IPR036259">
    <property type="entry name" value="MFS_trans_sf"/>
</dbReference>